<feature type="region of interest" description="Disordered" evidence="2">
    <location>
        <begin position="1"/>
        <end position="23"/>
    </location>
</feature>
<keyword evidence="5" id="KW-1185">Reference proteome</keyword>
<feature type="compositionally biased region" description="Basic and acidic residues" evidence="2">
    <location>
        <begin position="10"/>
        <end position="23"/>
    </location>
</feature>
<dbReference type="EMBL" id="JACCBU010000001">
    <property type="protein sequence ID" value="NYE69929.1"/>
    <property type="molecule type" value="Genomic_DNA"/>
</dbReference>
<dbReference type="CDD" id="cd08899">
    <property type="entry name" value="SRPBCC_CalC_Aha1-like_6"/>
    <property type="match status" value="1"/>
</dbReference>
<accession>A0A7Y9L7N1</accession>
<evidence type="ECO:0000259" key="3">
    <source>
        <dbReference type="Pfam" id="PF08327"/>
    </source>
</evidence>
<dbReference type="Pfam" id="PF08327">
    <property type="entry name" value="AHSA1"/>
    <property type="match status" value="1"/>
</dbReference>
<dbReference type="InterPro" id="IPR013538">
    <property type="entry name" value="ASHA1/2-like_C"/>
</dbReference>
<evidence type="ECO:0000313" key="5">
    <source>
        <dbReference type="Proteomes" id="UP000569914"/>
    </source>
</evidence>
<proteinExistence type="inferred from homology"/>
<sequence length="182" mass="20643">MPSSSTWDVPMHDHDGSLDHDHDGPVINFVRRLPYPIERVWAALTDPEQRRHWFGPTMIDGRVGGRIDLVPTGPAAPVPDKRMTGRILVWDPPRVLEHEWRQAPIEDGIVRYELEADGDETVLRFTHRGLTEVNARGFLPGTHAYFDRLAAHLSGAAMPNWIRRYDELAPRYVTLAPDSGGR</sequence>
<organism evidence="4 5">
    <name type="scientific">Microlunatus parietis</name>
    <dbReference type="NCBI Taxonomy" id="682979"/>
    <lineage>
        <taxon>Bacteria</taxon>
        <taxon>Bacillati</taxon>
        <taxon>Actinomycetota</taxon>
        <taxon>Actinomycetes</taxon>
        <taxon>Propionibacteriales</taxon>
        <taxon>Propionibacteriaceae</taxon>
        <taxon>Microlunatus</taxon>
    </lineage>
</organism>
<dbReference type="SUPFAM" id="SSF55961">
    <property type="entry name" value="Bet v1-like"/>
    <property type="match status" value="1"/>
</dbReference>
<comment type="caution">
    <text evidence="4">The sequence shown here is derived from an EMBL/GenBank/DDBJ whole genome shotgun (WGS) entry which is preliminary data.</text>
</comment>
<dbReference type="InterPro" id="IPR023393">
    <property type="entry name" value="START-like_dom_sf"/>
</dbReference>
<comment type="similarity">
    <text evidence="1">Belongs to the AHA1 family.</text>
</comment>
<name>A0A7Y9L7N1_9ACTN</name>
<evidence type="ECO:0000256" key="1">
    <source>
        <dbReference type="ARBA" id="ARBA00006817"/>
    </source>
</evidence>
<protein>
    <submittedName>
        <fullName evidence="4">Uncharacterized protein YndB with AHSA1/START domain</fullName>
    </submittedName>
</protein>
<feature type="domain" description="Activator of Hsp90 ATPase homologue 1/2-like C-terminal" evidence="3">
    <location>
        <begin position="35"/>
        <end position="153"/>
    </location>
</feature>
<evidence type="ECO:0000313" key="4">
    <source>
        <dbReference type="EMBL" id="NYE69929.1"/>
    </source>
</evidence>
<dbReference type="Proteomes" id="UP000569914">
    <property type="component" value="Unassembled WGS sequence"/>
</dbReference>
<reference evidence="4 5" key="1">
    <citation type="submission" date="2020-07" db="EMBL/GenBank/DDBJ databases">
        <title>Sequencing the genomes of 1000 actinobacteria strains.</title>
        <authorList>
            <person name="Klenk H.-P."/>
        </authorList>
    </citation>
    <scope>NUCLEOTIDE SEQUENCE [LARGE SCALE GENOMIC DNA]</scope>
    <source>
        <strain evidence="4 5">DSM 22083</strain>
    </source>
</reference>
<dbReference type="AlphaFoldDB" id="A0A7Y9L7N1"/>
<dbReference type="RefSeq" id="WP_218871091.1">
    <property type="nucleotide sequence ID" value="NZ_JACCBU010000001.1"/>
</dbReference>
<gene>
    <name evidence="4" type="ORF">BKA15_001258</name>
</gene>
<evidence type="ECO:0000256" key="2">
    <source>
        <dbReference type="SAM" id="MobiDB-lite"/>
    </source>
</evidence>
<dbReference type="Gene3D" id="3.30.530.20">
    <property type="match status" value="1"/>
</dbReference>